<dbReference type="InterPro" id="IPR003458">
    <property type="entry name" value="Phage_T4_Gp38_tail_assem"/>
</dbReference>
<protein>
    <recommendedName>
        <fullName evidence="3">Tail fiber assembly protein</fullName>
    </recommendedName>
</protein>
<comment type="caution">
    <text evidence="1">The sequence shown here is derived from an EMBL/GenBank/DDBJ whole genome shotgun (WGS) entry which is preliminary data.</text>
</comment>
<sequence length="30" mass="3703">MRQDPQEWKKYRVILNRVDTSKTSEIDRPI</sequence>
<dbReference type="GeneID" id="45658746"/>
<evidence type="ECO:0000313" key="1">
    <source>
        <dbReference type="EMBL" id="TNH43283.1"/>
    </source>
</evidence>
<name>A0A5C4RGU1_PHOLU</name>
<dbReference type="Proteomes" id="UP000307592">
    <property type="component" value="Unassembled WGS sequence"/>
</dbReference>
<accession>A0A5C4RGU1</accession>
<dbReference type="RefSeq" id="WP_074525106.1">
    <property type="nucleotide sequence ID" value="NZ_CAWOQH010000090.1"/>
</dbReference>
<evidence type="ECO:0008006" key="3">
    <source>
        <dbReference type="Google" id="ProtNLM"/>
    </source>
</evidence>
<organism evidence="1 2">
    <name type="scientific">Photorhabdus luminescens subsp. sonorensis</name>
    <dbReference type="NCBI Taxonomy" id="1173677"/>
    <lineage>
        <taxon>Bacteria</taxon>
        <taxon>Pseudomonadati</taxon>
        <taxon>Pseudomonadota</taxon>
        <taxon>Gammaproteobacteria</taxon>
        <taxon>Enterobacterales</taxon>
        <taxon>Morganellaceae</taxon>
        <taxon>Photorhabdus</taxon>
    </lineage>
</organism>
<dbReference type="AlphaFoldDB" id="A0A5C4RGU1"/>
<reference evidence="1 2" key="1">
    <citation type="submission" date="2019-01" db="EMBL/GenBank/DDBJ databases">
        <title>Draft genome assembly of Photorhabdus luminescens subsp. sonorensis Caborca.</title>
        <authorList>
            <person name="Duong D.A."/>
            <person name="Espinosa-Artiles P."/>
            <person name="Orozco R.A."/>
            <person name="Molnar I."/>
            <person name="Stock P."/>
        </authorList>
    </citation>
    <scope>NUCLEOTIDE SEQUENCE [LARGE SCALE GENOMIC DNA]</scope>
    <source>
        <strain evidence="1 2">Caborca</strain>
    </source>
</reference>
<gene>
    <name evidence="1" type="ORF">EP164_12100</name>
</gene>
<dbReference type="EMBL" id="SBIJ01000018">
    <property type="protein sequence ID" value="TNH43283.1"/>
    <property type="molecule type" value="Genomic_DNA"/>
</dbReference>
<evidence type="ECO:0000313" key="2">
    <source>
        <dbReference type="Proteomes" id="UP000307592"/>
    </source>
</evidence>
<proteinExistence type="predicted"/>
<dbReference type="Pfam" id="PF02413">
    <property type="entry name" value="Caudo_TAP"/>
    <property type="match status" value="1"/>
</dbReference>